<dbReference type="Proteomes" id="UP000052982">
    <property type="component" value="Unassembled WGS sequence"/>
</dbReference>
<keyword evidence="3" id="KW-1185">Reference proteome</keyword>
<protein>
    <recommendedName>
        <fullName evidence="4">Htaa domain protein</fullName>
    </recommendedName>
</protein>
<dbReference type="RefSeq" id="WP_055632678.1">
    <property type="nucleotide sequence ID" value="NZ_KQ948770.1"/>
</dbReference>
<comment type="caution">
    <text evidence="2">The sequence shown here is derived from an EMBL/GenBank/DDBJ whole genome shotgun (WGS) entry which is preliminary data.</text>
</comment>
<evidence type="ECO:0000313" key="2">
    <source>
        <dbReference type="EMBL" id="KUN81555.1"/>
    </source>
</evidence>
<name>A0A117RBE9_9ACTN</name>
<dbReference type="STRING" id="1943.AQJ64_22225"/>
<organism evidence="2 3">
    <name type="scientific">Streptomyces griseoruber</name>
    <dbReference type="NCBI Taxonomy" id="1943"/>
    <lineage>
        <taxon>Bacteria</taxon>
        <taxon>Bacillati</taxon>
        <taxon>Actinomycetota</taxon>
        <taxon>Actinomycetes</taxon>
        <taxon>Kitasatosporales</taxon>
        <taxon>Streptomycetaceae</taxon>
        <taxon>Streptomyces</taxon>
    </lineage>
</organism>
<evidence type="ECO:0008006" key="4">
    <source>
        <dbReference type="Google" id="ProtNLM"/>
    </source>
</evidence>
<dbReference type="EMBL" id="LMWW01000035">
    <property type="protein sequence ID" value="KUN81555.1"/>
    <property type="molecule type" value="Genomic_DNA"/>
</dbReference>
<dbReference type="AlphaFoldDB" id="A0A117RBE9"/>
<proteinExistence type="predicted"/>
<sequence length="541" mass="56577">MRRHLIAPLSLVAGLVTVATAGPALADTTDLVLPVVSALGGDPDDAGYLEFHATSDTAIDPDSLTAQLTLRVSGDRPVTTVTGFTLVSGTAEDGTWRSSDRMALGTHGVYDTTLDLADADGDHPAHLGQGVVRYEDLPVFSDTALDRTTVDFEHRTVTATGKVSTFDPATGATTAGWTESEVYLTGTRGSGTYEVGAEVQADGSYRVTAPVRSYVYVYAVQQDDQTVNTDPVLVTRTISPTRVVFDKAAGTAVYGSSYTVGGTAQYLSPTTNTWTPLTAGDPDTEVLLTGPNGNHAYELGSGGRFSETLGTVTGDTSWTAVVGGFGFLQQGSAQASLHALSRSVLTWTDHTFTGAGAIRVKGRLGASAGSLPSGRVQLQQSTDGRTGWKTVATVTPDATGAFDAWHPLRPATGYLRLYYPGSANATSTTTGVLHLTRAVTRITGFNASPEPVRKGRTLTVTGILQRQNGSTWTGVSGQHVTIRFRAAGAATGTRMATVTTGKGGRFTVTFTAKQDGTWSAAYTATGSYLDTTSVGDYVDVR</sequence>
<feature type="signal peptide" evidence="1">
    <location>
        <begin position="1"/>
        <end position="26"/>
    </location>
</feature>
<keyword evidence="1" id="KW-0732">Signal</keyword>
<reference evidence="2 3" key="1">
    <citation type="submission" date="2015-10" db="EMBL/GenBank/DDBJ databases">
        <title>Draft genome sequence of Streptomyces griseoruber DSM 40281, type strain for the species Streptomyces griseoruber.</title>
        <authorList>
            <person name="Ruckert C."/>
            <person name="Winkler A."/>
            <person name="Kalinowski J."/>
            <person name="Kampfer P."/>
            <person name="Glaeser S."/>
        </authorList>
    </citation>
    <scope>NUCLEOTIDE SEQUENCE [LARGE SCALE GENOMIC DNA]</scope>
    <source>
        <strain evidence="2 3">DSM 40281</strain>
    </source>
</reference>
<feature type="chain" id="PRO_5007155314" description="Htaa domain protein" evidence="1">
    <location>
        <begin position="27"/>
        <end position="541"/>
    </location>
</feature>
<accession>A0A117RBE9</accession>
<gene>
    <name evidence="2" type="ORF">AQJ64_22225</name>
</gene>
<evidence type="ECO:0000313" key="3">
    <source>
        <dbReference type="Proteomes" id="UP000052982"/>
    </source>
</evidence>
<evidence type="ECO:0000256" key="1">
    <source>
        <dbReference type="SAM" id="SignalP"/>
    </source>
</evidence>
<dbReference type="OrthoDB" id="3447380at2"/>